<protein>
    <recommendedName>
        <fullName evidence="6">Flagellar secretion chaperone FliS</fullName>
    </recommendedName>
</protein>
<keyword evidence="7" id="KW-0969">Cilium</keyword>
<evidence type="ECO:0000256" key="1">
    <source>
        <dbReference type="ARBA" id="ARBA00004514"/>
    </source>
</evidence>
<dbReference type="OrthoDB" id="1524959at2"/>
<dbReference type="Gene3D" id="1.20.120.340">
    <property type="entry name" value="Flagellar protein FliS"/>
    <property type="match status" value="1"/>
</dbReference>
<dbReference type="InterPro" id="IPR003713">
    <property type="entry name" value="FliS"/>
</dbReference>
<dbReference type="SUPFAM" id="SSF101116">
    <property type="entry name" value="Flagellar export chaperone FliS"/>
    <property type="match status" value="1"/>
</dbReference>
<evidence type="ECO:0000256" key="5">
    <source>
        <dbReference type="ARBA" id="ARBA00023186"/>
    </source>
</evidence>
<dbReference type="EMBL" id="QJJQ01000002">
    <property type="protein sequence ID" value="PXW89531.1"/>
    <property type="molecule type" value="Genomic_DNA"/>
</dbReference>
<dbReference type="Pfam" id="PF02561">
    <property type="entry name" value="FliS"/>
    <property type="match status" value="1"/>
</dbReference>
<evidence type="ECO:0000256" key="3">
    <source>
        <dbReference type="ARBA" id="ARBA00022490"/>
    </source>
</evidence>
<sequence>MMTKQFQTYQNNAVNTASGPQLTMMLYNGCIKFINQAIKAVNDNDHETKNTNIQKAQDIVQELMLTLDQEVEISKQLLSLYEFIYFQLQQGNIKSDVKYLEEALAFITEFRNTWKEVMKTESSSYVQGAQV</sequence>
<evidence type="ECO:0000256" key="4">
    <source>
        <dbReference type="ARBA" id="ARBA00022795"/>
    </source>
</evidence>
<keyword evidence="7" id="KW-0966">Cell projection</keyword>
<evidence type="ECO:0000256" key="6">
    <source>
        <dbReference type="PIRNR" id="PIRNR039090"/>
    </source>
</evidence>
<gene>
    <name evidence="7" type="ORF">DFR56_102309</name>
</gene>
<proteinExistence type="inferred from homology"/>
<name>A0A2V3W955_9BACI</name>
<keyword evidence="7" id="KW-0282">Flagellum</keyword>
<dbReference type="GO" id="GO:0005829">
    <property type="term" value="C:cytosol"/>
    <property type="evidence" value="ECO:0007669"/>
    <property type="project" value="UniProtKB-SubCell"/>
</dbReference>
<keyword evidence="4 6" id="KW-1005">Bacterial flagellum biogenesis</keyword>
<dbReference type="AlphaFoldDB" id="A0A2V3W955"/>
<comment type="similarity">
    <text evidence="2 6">Belongs to the FliS family.</text>
</comment>
<comment type="subcellular location">
    <subcellularLocation>
        <location evidence="1 6">Cytoplasm</location>
        <location evidence="1 6">Cytosol</location>
    </subcellularLocation>
</comment>
<keyword evidence="3 6" id="KW-0963">Cytoplasm</keyword>
<dbReference type="PIRSF" id="PIRSF039090">
    <property type="entry name" value="Flis"/>
    <property type="match status" value="1"/>
</dbReference>
<dbReference type="PANTHER" id="PTHR34773">
    <property type="entry name" value="FLAGELLAR SECRETION CHAPERONE FLIS"/>
    <property type="match status" value="1"/>
</dbReference>
<dbReference type="RefSeq" id="WP_110394243.1">
    <property type="nucleotide sequence ID" value="NZ_JADIJL010000001.1"/>
</dbReference>
<evidence type="ECO:0000313" key="8">
    <source>
        <dbReference type="Proteomes" id="UP000247978"/>
    </source>
</evidence>
<dbReference type="GO" id="GO:0071973">
    <property type="term" value="P:bacterial-type flagellum-dependent cell motility"/>
    <property type="evidence" value="ECO:0007669"/>
    <property type="project" value="TreeGrafter"/>
</dbReference>
<comment type="caution">
    <text evidence="7">The sequence shown here is derived from an EMBL/GenBank/DDBJ whole genome shotgun (WGS) entry which is preliminary data.</text>
</comment>
<dbReference type="Proteomes" id="UP000247978">
    <property type="component" value="Unassembled WGS sequence"/>
</dbReference>
<keyword evidence="8" id="KW-1185">Reference proteome</keyword>
<reference evidence="7 8" key="1">
    <citation type="submission" date="2018-05" db="EMBL/GenBank/DDBJ databases">
        <title>Genomic Encyclopedia of Type Strains, Phase IV (KMG-IV): sequencing the most valuable type-strain genomes for metagenomic binning, comparative biology and taxonomic classification.</title>
        <authorList>
            <person name="Goeker M."/>
        </authorList>
    </citation>
    <scope>NUCLEOTIDE SEQUENCE [LARGE SCALE GENOMIC DNA]</scope>
    <source>
        <strain evidence="7 8">DSM 28556</strain>
    </source>
</reference>
<accession>A0A2V3W955</accession>
<dbReference type="CDD" id="cd16098">
    <property type="entry name" value="FliS"/>
    <property type="match status" value="1"/>
</dbReference>
<dbReference type="PANTHER" id="PTHR34773:SF1">
    <property type="entry name" value="FLAGELLAR SECRETION CHAPERONE FLIS"/>
    <property type="match status" value="1"/>
</dbReference>
<keyword evidence="5" id="KW-0143">Chaperone</keyword>
<evidence type="ECO:0000256" key="2">
    <source>
        <dbReference type="ARBA" id="ARBA00008787"/>
    </source>
</evidence>
<dbReference type="NCBIfam" id="TIGR00208">
    <property type="entry name" value="fliS"/>
    <property type="match status" value="1"/>
</dbReference>
<organism evidence="7 8">
    <name type="scientific">Pseudogracilibacillus auburnensis</name>
    <dbReference type="NCBI Taxonomy" id="1494959"/>
    <lineage>
        <taxon>Bacteria</taxon>
        <taxon>Bacillati</taxon>
        <taxon>Bacillota</taxon>
        <taxon>Bacilli</taxon>
        <taxon>Bacillales</taxon>
        <taxon>Bacillaceae</taxon>
        <taxon>Pseudogracilibacillus</taxon>
    </lineage>
</organism>
<dbReference type="InterPro" id="IPR036584">
    <property type="entry name" value="FliS_sf"/>
</dbReference>
<dbReference type="GO" id="GO:0044780">
    <property type="term" value="P:bacterial-type flagellum assembly"/>
    <property type="evidence" value="ECO:0007669"/>
    <property type="project" value="InterPro"/>
</dbReference>
<evidence type="ECO:0000313" key="7">
    <source>
        <dbReference type="EMBL" id="PXW89531.1"/>
    </source>
</evidence>